<dbReference type="AlphaFoldDB" id="S9P3G6"/>
<dbReference type="EMBL" id="ANAH02000065">
    <property type="protein sequence ID" value="EPX56812.1"/>
    <property type="molecule type" value="Genomic_DNA"/>
</dbReference>
<comment type="caution">
    <text evidence="1">The sequence shown here is derived from an EMBL/GenBank/DDBJ whole genome shotgun (WGS) entry which is preliminary data.</text>
</comment>
<dbReference type="RefSeq" id="WP_002626044.1">
    <property type="nucleotide sequence ID" value="NZ_ANAH02000065.1"/>
</dbReference>
<proteinExistence type="predicted"/>
<name>S9P3G6_CYSF2</name>
<protein>
    <submittedName>
        <fullName evidence="1">Uncharacterized protein</fullName>
    </submittedName>
</protein>
<accession>S9P3G6</accession>
<evidence type="ECO:0000313" key="2">
    <source>
        <dbReference type="Proteomes" id="UP000011682"/>
    </source>
</evidence>
<evidence type="ECO:0000313" key="1">
    <source>
        <dbReference type="EMBL" id="EPX56812.1"/>
    </source>
</evidence>
<gene>
    <name evidence="1" type="ORF">D187_007247</name>
</gene>
<sequence>MFANVVVESSCEDCGELFAVHMECWDELAQCPDCAEGGPDAMQVATSTATTAVPDRNRRRFQ</sequence>
<organism evidence="1 2">
    <name type="scientific">Cystobacter fuscus (strain ATCC 25194 / DSM 2262 / NBRC 100088 / M29)</name>
    <dbReference type="NCBI Taxonomy" id="1242864"/>
    <lineage>
        <taxon>Bacteria</taxon>
        <taxon>Pseudomonadati</taxon>
        <taxon>Myxococcota</taxon>
        <taxon>Myxococcia</taxon>
        <taxon>Myxococcales</taxon>
        <taxon>Cystobacterineae</taxon>
        <taxon>Archangiaceae</taxon>
        <taxon>Cystobacter</taxon>
    </lineage>
</organism>
<dbReference type="Proteomes" id="UP000011682">
    <property type="component" value="Unassembled WGS sequence"/>
</dbReference>
<reference evidence="1" key="1">
    <citation type="submission" date="2013-05" db="EMBL/GenBank/DDBJ databases">
        <title>Genome assembly of Cystobacter fuscus DSM 2262.</title>
        <authorList>
            <person name="Sharma G."/>
            <person name="Khatri I."/>
            <person name="Kaur C."/>
            <person name="Mayilraj S."/>
            <person name="Subramanian S."/>
        </authorList>
    </citation>
    <scope>NUCLEOTIDE SEQUENCE [LARGE SCALE GENOMIC DNA]</scope>
    <source>
        <strain evidence="1">DSM 2262</strain>
    </source>
</reference>
<keyword evidence="2" id="KW-1185">Reference proteome</keyword>